<dbReference type="GO" id="GO:0016787">
    <property type="term" value="F:hydrolase activity"/>
    <property type="evidence" value="ECO:0007669"/>
    <property type="project" value="UniProtKB-KW"/>
</dbReference>
<dbReference type="InParanoid" id="S7W7E0"/>
<dbReference type="GO" id="GO:0030145">
    <property type="term" value="F:manganese ion binding"/>
    <property type="evidence" value="ECO:0007669"/>
    <property type="project" value="InterPro"/>
</dbReference>
<reference evidence="4" key="1">
    <citation type="journal article" date="2013" name="PLoS Genet.">
        <title>The genome of Spraguea lophii and the basis of host-microsporidian interactions.</title>
        <authorList>
            <person name="Campbell S.E."/>
            <person name="Williams T.A."/>
            <person name="Yousuf A."/>
            <person name="Soanes D.M."/>
            <person name="Paszkiewicz K.H."/>
            <person name="Williams B.A.P."/>
        </authorList>
    </citation>
    <scope>NUCLEOTIDE SEQUENCE [LARGE SCALE GENOMIC DNA]</scope>
    <source>
        <strain evidence="4">42_110</strain>
    </source>
</reference>
<dbReference type="EMBL" id="ATCN01000573">
    <property type="protein sequence ID" value="EPR78755.1"/>
    <property type="molecule type" value="Genomic_DNA"/>
</dbReference>
<dbReference type="PROSITE" id="PS51462">
    <property type="entry name" value="NUDIX"/>
    <property type="match status" value="1"/>
</dbReference>
<evidence type="ECO:0000259" key="2">
    <source>
        <dbReference type="PROSITE" id="PS51462"/>
    </source>
</evidence>
<dbReference type="Gene3D" id="3.90.79.10">
    <property type="entry name" value="Nucleoside Triphosphate Pyrophosphohydrolase"/>
    <property type="match status" value="1"/>
</dbReference>
<dbReference type="Gene3D" id="1.10.10.1050">
    <property type="entry name" value="Dcp2, box A domain"/>
    <property type="match status" value="1"/>
</dbReference>
<dbReference type="PANTHER" id="PTHR23114">
    <property type="entry name" value="M7GPPPN-MRNA HYDROLASE"/>
    <property type="match status" value="1"/>
</dbReference>
<dbReference type="VEuPathDB" id="MicrosporidiaDB:SLOPH_1367"/>
<feature type="domain" description="Nudix hydrolase" evidence="2">
    <location>
        <begin position="108"/>
        <end position="264"/>
    </location>
</feature>
<proteinExistence type="predicted"/>
<dbReference type="HOGENOM" id="CLU_909652_0_0_1"/>
<dbReference type="GO" id="GO:0000290">
    <property type="term" value="P:deadenylation-dependent decapping of nuclear-transcribed mRNA"/>
    <property type="evidence" value="ECO:0007669"/>
    <property type="project" value="TreeGrafter"/>
</dbReference>
<evidence type="ECO:0000256" key="1">
    <source>
        <dbReference type="ARBA" id="ARBA00022801"/>
    </source>
</evidence>
<accession>S7W7E0</accession>
<evidence type="ECO:0000313" key="4">
    <source>
        <dbReference type="Proteomes" id="UP000014978"/>
    </source>
</evidence>
<gene>
    <name evidence="3" type="ORF">SLOPH_1367</name>
</gene>
<dbReference type="SUPFAM" id="SSF55811">
    <property type="entry name" value="Nudix"/>
    <property type="match status" value="1"/>
</dbReference>
<dbReference type="InterPro" id="IPR036189">
    <property type="entry name" value="DCP2_BoxA_sf"/>
</dbReference>
<sequence length="306" mass="36542">MTIEEVYASLVLRFIYPLETHNYNFHNIIKNTNKEENKTDINTLSSKHKKMLSKLFFALEEAHWFYLDFYSSHGYKPFKIFISEILLFLNLSFIQDFYNLSDFGKAKYSIPVSGTIIFDKNKTHILLVRGFRKSRYYFPVGKLKQGESRLECAVRETEEEIGINISESISKLNISENNNLNVKEENSDKKNIKTKNKNNKKSINDIIHVDDRITLYVVTGISKRRTYKPICRNEIKEIKWVPIKELIRKYKQDNKINNNKLMEDNNILDDPYKTVRIIFKKYKYILEKYYDVGFKIDRDKILKYFQ</sequence>
<dbReference type="PANTHER" id="PTHR23114:SF17">
    <property type="entry name" value="M7GPPPN-MRNA HYDROLASE"/>
    <property type="match status" value="1"/>
</dbReference>
<dbReference type="STRING" id="1358809.S7W7E0"/>
<keyword evidence="4" id="KW-1185">Reference proteome</keyword>
<evidence type="ECO:0000313" key="3">
    <source>
        <dbReference type="EMBL" id="EPR78755.1"/>
    </source>
</evidence>
<organism evidence="3 4">
    <name type="scientific">Spraguea lophii (strain 42_110)</name>
    <name type="common">Microsporidian parasite</name>
    <dbReference type="NCBI Taxonomy" id="1358809"/>
    <lineage>
        <taxon>Eukaryota</taxon>
        <taxon>Fungi</taxon>
        <taxon>Fungi incertae sedis</taxon>
        <taxon>Microsporidia</taxon>
        <taxon>Spragueidae</taxon>
        <taxon>Spraguea</taxon>
    </lineage>
</organism>
<dbReference type="PROSITE" id="PS00893">
    <property type="entry name" value="NUDIX_BOX"/>
    <property type="match status" value="1"/>
</dbReference>
<dbReference type="SUPFAM" id="SSF140586">
    <property type="entry name" value="Dcp2 domain-like"/>
    <property type="match status" value="1"/>
</dbReference>
<dbReference type="GO" id="GO:0005737">
    <property type="term" value="C:cytoplasm"/>
    <property type="evidence" value="ECO:0007669"/>
    <property type="project" value="TreeGrafter"/>
</dbReference>
<protein>
    <submittedName>
        <fullName evidence="3">mRNA-decapping enzyme 2</fullName>
    </submittedName>
</protein>
<keyword evidence="1" id="KW-0378">Hydrolase</keyword>
<dbReference type="GO" id="GO:0003723">
    <property type="term" value="F:RNA binding"/>
    <property type="evidence" value="ECO:0007669"/>
    <property type="project" value="InterPro"/>
</dbReference>
<dbReference type="OrthoDB" id="18996at2759"/>
<dbReference type="AlphaFoldDB" id="S7W7E0"/>
<dbReference type="InterPro" id="IPR015797">
    <property type="entry name" value="NUDIX_hydrolase-like_dom_sf"/>
</dbReference>
<dbReference type="InterPro" id="IPR000086">
    <property type="entry name" value="NUDIX_hydrolase_dom"/>
</dbReference>
<name>S7W7E0_SPRLO</name>
<comment type="caution">
    <text evidence="3">The sequence shown here is derived from an EMBL/GenBank/DDBJ whole genome shotgun (WGS) entry which is preliminary data.</text>
</comment>
<dbReference type="Proteomes" id="UP000014978">
    <property type="component" value="Unassembled WGS sequence"/>
</dbReference>
<dbReference type="Pfam" id="PF00293">
    <property type="entry name" value="NUDIX"/>
    <property type="match status" value="1"/>
</dbReference>
<dbReference type="InterPro" id="IPR020084">
    <property type="entry name" value="NUDIX_hydrolase_CS"/>
</dbReference>